<dbReference type="Pfam" id="PF00174">
    <property type="entry name" value="Oxidored_molyb"/>
    <property type="match status" value="1"/>
</dbReference>
<dbReference type="AlphaFoldDB" id="K2N596"/>
<gene>
    <name evidence="3" type="ORF">NA8A_10938</name>
</gene>
<proteinExistence type="predicted"/>
<dbReference type="InterPro" id="IPR000572">
    <property type="entry name" value="OxRdtase_Mopterin-bd_dom"/>
</dbReference>
<dbReference type="eggNOG" id="COG3915">
    <property type="taxonomic scope" value="Bacteria"/>
</dbReference>
<name>K2N596_9HYPH</name>
<protein>
    <recommendedName>
        <fullName evidence="2">Oxidoreductase molybdopterin-binding domain-containing protein</fullName>
    </recommendedName>
</protein>
<dbReference type="InterPro" id="IPR036374">
    <property type="entry name" value="OxRdtase_Mopterin-bd_sf"/>
</dbReference>
<dbReference type="PATRIC" id="fig|1231190.3.peg.2283"/>
<keyword evidence="1" id="KW-0732">Signal</keyword>
<dbReference type="Proteomes" id="UP000007374">
    <property type="component" value="Unassembled WGS sequence"/>
</dbReference>
<evidence type="ECO:0000313" key="4">
    <source>
        <dbReference type="Proteomes" id="UP000007374"/>
    </source>
</evidence>
<dbReference type="STRING" id="721133.SAMN05216176_106221"/>
<dbReference type="RefSeq" id="WP_009756576.1">
    <property type="nucleotide sequence ID" value="NZ_AMSI01000006.1"/>
</dbReference>
<organism evidence="3 4">
    <name type="scientific">Nitratireductor indicus C115</name>
    <dbReference type="NCBI Taxonomy" id="1231190"/>
    <lineage>
        <taxon>Bacteria</taxon>
        <taxon>Pseudomonadati</taxon>
        <taxon>Pseudomonadota</taxon>
        <taxon>Alphaproteobacteria</taxon>
        <taxon>Hyphomicrobiales</taxon>
        <taxon>Phyllobacteriaceae</taxon>
        <taxon>Nitratireductor</taxon>
    </lineage>
</organism>
<dbReference type="EMBL" id="AMSI01000006">
    <property type="protein sequence ID" value="EKF42573.1"/>
    <property type="molecule type" value="Genomic_DNA"/>
</dbReference>
<feature type="signal peptide" evidence="1">
    <location>
        <begin position="1"/>
        <end position="20"/>
    </location>
</feature>
<feature type="domain" description="Oxidoreductase molybdopterin-binding" evidence="2">
    <location>
        <begin position="79"/>
        <end position="149"/>
    </location>
</feature>
<keyword evidence="4" id="KW-1185">Reference proteome</keyword>
<dbReference type="SUPFAM" id="SSF56524">
    <property type="entry name" value="Oxidoreductase molybdopterin-binding domain"/>
    <property type="match status" value="1"/>
</dbReference>
<accession>K2N596</accession>
<comment type="caution">
    <text evidence="3">The sequence shown here is derived from an EMBL/GenBank/DDBJ whole genome shotgun (WGS) entry which is preliminary data.</text>
</comment>
<feature type="chain" id="PRO_5003861812" description="Oxidoreductase molybdopterin-binding domain-containing protein" evidence="1">
    <location>
        <begin position="21"/>
        <end position="176"/>
    </location>
</feature>
<evidence type="ECO:0000256" key="1">
    <source>
        <dbReference type="SAM" id="SignalP"/>
    </source>
</evidence>
<evidence type="ECO:0000259" key="2">
    <source>
        <dbReference type="Pfam" id="PF00174"/>
    </source>
</evidence>
<evidence type="ECO:0000313" key="3">
    <source>
        <dbReference type="EMBL" id="EKF42573.1"/>
    </source>
</evidence>
<dbReference type="Gene3D" id="3.90.420.10">
    <property type="entry name" value="Oxidoreductase, molybdopterin-binding domain"/>
    <property type="match status" value="1"/>
</dbReference>
<sequence length="176" mass="19433">MTTICAGLFRQFIASTILFAGMLQASRATELLPPKGPVILTVTGMIGRANDKDGSAKFDLELLDQLPQTTFQTRTIWTEGDPEFTGVSLSVLLEALEAHGKILRMTALNEYAVDVPIAEAVDEGPILASRMNGNPITVRQKGPLWLIYPYDTNPEYKSEVTYSQSVWQLKSIDVRD</sequence>
<reference evidence="3 4" key="1">
    <citation type="journal article" date="2012" name="J. Bacteriol.">
        <title>Genome Sequence of Nitratireductor indicus Type Strain C115.</title>
        <authorList>
            <person name="Lai Q."/>
            <person name="Li G."/>
            <person name="Yu Z."/>
            <person name="Shao Z."/>
        </authorList>
    </citation>
    <scope>NUCLEOTIDE SEQUENCE [LARGE SCALE GENOMIC DNA]</scope>
    <source>
        <strain evidence="3 4">C115</strain>
    </source>
</reference>